<dbReference type="PANTHER" id="PTHR37953">
    <property type="entry name" value="UPF0127 PROTEIN MJ1496"/>
    <property type="match status" value="1"/>
</dbReference>
<evidence type="ECO:0000313" key="2">
    <source>
        <dbReference type="Proteomes" id="UP000608850"/>
    </source>
</evidence>
<reference evidence="1 2" key="1">
    <citation type="journal article" date="2019" name="Int. J. Syst. Evol. Microbiol.">
        <title>The Global Catalogue of Microorganisms (GCM) 10K type strain sequencing project: providing services to taxonomists for standard genome sequencing and annotation.</title>
        <authorList>
            <consortium name="The Broad Institute Genomics Platform"/>
            <consortium name="The Broad Institute Genome Sequencing Center for Infectious Disease"/>
            <person name="Wu L."/>
            <person name="Ma J."/>
        </authorList>
    </citation>
    <scope>NUCLEOTIDE SEQUENCE [LARGE SCALE GENOMIC DNA]</scope>
    <source>
        <strain evidence="1 2">JCM 16331</strain>
    </source>
</reference>
<accession>A0A830G7C8</accession>
<evidence type="ECO:0000313" key="1">
    <source>
        <dbReference type="EMBL" id="GGN06198.1"/>
    </source>
</evidence>
<evidence type="ECO:0008006" key="3">
    <source>
        <dbReference type="Google" id="ProtNLM"/>
    </source>
</evidence>
<dbReference type="InterPro" id="IPR003795">
    <property type="entry name" value="DUF192"/>
</dbReference>
<dbReference type="RefSeq" id="WP_188876429.1">
    <property type="nucleotide sequence ID" value="NZ_BMOQ01000001.1"/>
</dbReference>
<dbReference type="OrthoDB" id="6763at2157"/>
<keyword evidence="2" id="KW-1185">Reference proteome</keyword>
<protein>
    <recommendedName>
        <fullName evidence="3">DUF192 domain-containing protein</fullName>
    </recommendedName>
</protein>
<dbReference type="AlphaFoldDB" id="A0A830G7C8"/>
<dbReference type="PANTHER" id="PTHR37953:SF1">
    <property type="entry name" value="UPF0127 PROTEIN MJ1496"/>
    <property type="match status" value="1"/>
</dbReference>
<comment type="caution">
    <text evidence="1">The sequence shown here is derived from an EMBL/GenBank/DDBJ whole genome shotgun (WGS) entry which is preliminary data.</text>
</comment>
<organism evidence="1 2">
    <name type="scientific">Halarchaeum nitratireducens</name>
    <dbReference type="NCBI Taxonomy" id="489913"/>
    <lineage>
        <taxon>Archaea</taxon>
        <taxon>Methanobacteriati</taxon>
        <taxon>Methanobacteriota</taxon>
        <taxon>Stenosarchaea group</taxon>
        <taxon>Halobacteria</taxon>
        <taxon>Halobacteriales</taxon>
        <taxon>Halobacteriaceae</taxon>
    </lineage>
</organism>
<gene>
    <name evidence="1" type="ORF">GCM10009021_01410</name>
</gene>
<proteinExistence type="predicted"/>
<dbReference type="Proteomes" id="UP000608850">
    <property type="component" value="Unassembled WGS sequence"/>
</dbReference>
<dbReference type="InterPro" id="IPR038695">
    <property type="entry name" value="Saro_0823-like_sf"/>
</dbReference>
<name>A0A830G7C8_9EURY</name>
<dbReference type="Gene3D" id="2.60.120.1140">
    <property type="entry name" value="Protein of unknown function DUF192"/>
    <property type="match status" value="1"/>
</dbReference>
<dbReference type="EMBL" id="BMOQ01000001">
    <property type="protein sequence ID" value="GGN06198.1"/>
    <property type="molecule type" value="Genomic_DNA"/>
</dbReference>
<sequence>MDRRTRRATTALAVLFGVALVAVGAWAFTGSTGHDGATVTITDENGSTLGVVDASVADSEAERYRGLSETASLANGSGMLFVYETEGSRAYVMRDMAYPLDIVFVGEDGRITRIHHAGTEEPPYRRYTGRAKWVIEVPRGWTARHGIAAGDRVAIEYGRGGDVGS</sequence>
<dbReference type="Pfam" id="PF02643">
    <property type="entry name" value="DUF192"/>
    <property type="match status" value="1"/>
</dbReference>